<dbReference type="GO" id="GO:1904680">
    <property type="term" value="F:peptide transmembrane transporter activity"/>
    <property type="evidence" value="ECO:0007669"/>
    <property type="project" value="TreeGrafter"/>
</dbReference>
<dbReference type="InterPro" id="IPR030678">
    <property type="entry name" value="Peptide/Ni-bd"/>
</dbReference>
<dbReference type="CDD" id="cd08514">
    <property type="entry name" value="PBP2_AppA_like"/>
    <property type="match status" value="1"/>
</dbReference>
<dbReference type="GO" id="GO:0015833">
    <property type="term" value="P:peptide transport"/>
    <property type="evidence" value="ECO:0007669"/>
    <property type="project" value="TreeGrafter"/>
</dbReference>
<dbReference type="PANTHER" id="PTHR30290:SF9">
    <property type="entry name" value="OLIGOPEPTIDE-BINDING PROTEIN APPA"/>
    <property type="match status" value="1"/>
</dbReference>
<dbReference type="Gene3D" id="3.40.190.10">
    <property type="entry name" value="Periplasmic binding protein-like II"/>
    <property type="match status" value="1"/>
</dbReference>
<evidence type="ECO:0000256" key="6">
    <source>
        <dbReference type="SAM" id="SignalP"/>
    </source>
</evidence>
<dbReference type="PANTHER" id="PTHR30290">
    <property type="entry name" value="PERIPLASMIC BINDING COMPONENT OF ABC TRANSPORTER"/>
    <property type="match status" value="1"/>
</dbReference>
<feature type="domain" description="Solute-binding protein family 5" evidence="7">
    <location>
        <begin position="102"/>
        <end position="466"/>
    </location>
</feature>
<dbReference type="InterPro" id="IPR023765">
    <property type="entry name" value="SBP_5_CS"/>
</dbReference>
<dbReference type="RefSeq" id="WP_213098014.1">
    <property type="nucleotide sequence ID" value="NZ_JAGYPH010000002.1"/>
</dbReference>
<proteinExistence type="inferred from homology"/>
<keyword evidence="3" id="KW-0813">Transport</keyword>
<feature type="compositionally biased region" description="Basic and acidic residues" evidence="5">
    <location>
        <begin position="36"/>
        <end position="46"/>
    </location>
</feature>
<dbReference type="Gene3D" id="3.10.105.10">
    <property type="entry name" value="Dipeptide-binding Protein, Domain 3"/>
    <property type="match status" value="1"/>
</dbReference>
<accession>A0A942UP60</accession>
<evidence type="ECO:0000256" key="2">
    <source>
        <dbReference type="ARBA" id="ARBA00005695"/>
    </source>
</evidence>
<dbReference type="SUPFAM" id="SSF53850">
    <property type="entry name" value="Periplasmic binding protein-like II"/>
    <property type="match status" value="1"/>
</dbReference>
<feature type="signal peptide" evidence="6">
    <location>
        <begin position="1"/>
        <end position="21"/>
    </location>
</feature>
<keyword evidence="9" id="KW-1185">Reference proteome</keyword>
<sequence length="555" mass="62291">MKKPAWLLVSMMLVLSMFLAACGGKETANETPKNNDTGKKEEEPAKNSEPVDGGDLIIGSSGSPTMFNSLYSSDATSSEIEGFIYDSLLSSDLEFNPTTDNGMAETFEESEDGLTYTVKLREGIKFHDGEPLTADDVVFTYNIPLSKDYDGVRKSTFANLKSVEKVDDLTIQFNMKQVDAQFPVEGFGYGILPKHILGEVPIKDLGEHKFNTKNPIGSGPFKFVEWKDGEYVKVEAFDDYYGGRPHLDSITMKIVPDNDAMMTQLQNRDIDFWAGIPGSEIESVKDFSDAAGIKIEEGLALSYTFFGYNLRNDLFKDKEVRQALTHAIDRESIVANIMDGNGEVADVPESPLSWAYNPDVPKFEYDVEKAKKMLADAGWKPGADGILEKDGKKFSFEVKTNQGNKIREDITVLIQEQLKEVGIEVKPQIVEFSSLIADIDPGVWNFDAIVLGWSLGIDPDPSGIFHTNEIEEGLNFIGYSNPELDKLMDEQLKERDKDKRKEMIGKIQQGLAEDQPYTFLYYPTEFRAMPAELKGYEFHAKDPNYHASKWWLDKE</sequence>
<dbReference type="GO" id="GO:0043190">
    <property type="term" value="C:ATP-binding cassette (ABC) transporter complex"/>
    <property type="evidence" value="ECO:0007669"/>
    <property type="project" value="InterPro"/>
</dbReference>
<reference evidence="8 9" key="1">
    <citation type="submission" date="2021-05" db="EMBL/GenBank/DDBJ databases">
        <title>Novel Bacillus species.</title>
        <authorList>
            <person name="Liu G."/>
        </authorList>
    </citation>
    <scope>NUCLEOTIDE SEQUENCE [LARGE SCALE GENOMIC DNA]</scope>
    <source>
        <strain evidence="8 9">FJAT-49682</strain>
    </source>
</reference>
<dbReference type="FunFam" id="3.10.105.10:FF:000006">
    <property type="entry name" value="Peptide ABC transporter substrate-binding protein"/>
    <property type="match status" value="1"/>
</dbReference>
<dbReference type="AlphaFoldDB" id="A0A942UP60"/>
<evidence type="ECO:0000313" key="8">
    <source>
        <dbReference type="EMBL" id="MBS4222962.1"/>
    </source>
</evidence>
<organism evidence="8 9">
    <name type="scientific">Lederbergia citrea</name>
    <dbReference type="NCBI Taxonomy" id="2833581"/>
    <lineage>
        <taxon>Bacteria</taxon>
        <taxon>Bacillati</taxon>
        <taxon>Bacillota</taxon>
        <taxon>Bacilli</taxon>
        <taxon>Bacillales</taxon>
        <taxon>Bacillaceae</taxon>
        <taxon>Lederbergia</taxon>
    </lineage>
</organism>
<dbReference type="InterPro" id="IPR039424">
    <property type="entry name" value="SBP_5"/>
</dbReference>
<evidence type="ECO:0000313" key="9">
    <source>
        <dbReference type="Proteomes" id="UP000676456"/>
    </source>
</evidence>
<dbReference type="PROSITE" id="PS51257">
    <property type="entry name" value="PROKAR_LIPOPROTEIN"/>
    <property type="match status" value="1"/>
</dbReference>
<dbReference type="Pfam" id="PF00496">
    <property type="entry name" value="SBP_bac_5"/>
    <property type="match status" value="1"/>
</dbReference>
<dbReference type="Gene3D" id="3.90.76.10">
    <property type="entry name" value="Dipeptide-binding Protein, Domain 1"/>
    <property type="match status" value="1"/>
</dbReference>
<evidence type="ECO:0000259" key="7">
    <source>
        <dbReference type="Pfam" id="PF00496"/>
    </source>
</evidence>
<comment type="caution">
    <text evidence="8">The sequence shown here is derived from an EMBL/GenBank/DDBJ whole genome shotgun (WGS) entry which is preliminary data.</text>
</comment>
<dbReference type="GO" id="GO:0042597">
    <property type="term" value="C:periplasmic space"/>
    <property type="evidence" value="ECO:0007669"/>
    <property type="project" value="UniProtKB-ARBA"/>
</dbReference>
<feature type="chain" id="PRO_5039343337" evidence="6">
    <location>
        <begin position="22"/>
        <end position="555"/>
    </location>
</feature>
<dbReference type="EMBL" id="JAGYPN010000002">
    <property type="protein sequence ID" value="MBS4222962.1"/>
    <property type="molecule type" value="Genomic_DNA"/>
</dbReference>
<comment type="similarity">
    <text evidence="2">Belongs to the bacterial solute-binding protein 5 family.</text>
</comment>
<feature type="region of interest" description="Disordered" evidence="5">
    <location>
        <begin position="26"/>
        <end position="56"/>
    </location>
</feature>
<dbReference type="InterPro" id="IPR000914">
    <property type="entry name" value="SBP_5_dom"/>
</dbReference>
<evidence type="ECO:0000256" key="1">
    <source>
        <dbReference type="ARBA" id="ARBA00004193"/>
    </source>
</evidence>
<evidence type="ECO:0000256" key="3">
    <source>
        <dbReference type="ARBA" id="ARBA00022448"/>
    </source>
</evidence>
<protein>
    <submittedName>
        <fullName evidence="8">Peptide-binding protein</fullName>
    </submittedName>
</protein>
<keyword evidence="4 6" id="KW-0732">Signal</keyword>
<evidence type="ECO:0000256" key="4">
    <source>
        <dbReference type="ARBA" id="ARBA00022729"/>
    </source>
</evidence>
<gene>
    <name evidence="8" type="ORF">KHA91_09435</name>
</gene>
<name>A0A942UP60_9BACI</name>
<dbReference type="PIRSF" id="PIRSF002741">
    <property type="entry name" value="MppA"/>
    <property type="match status" value="1"/>
</dbReference>
<evidence type="ECO:0000256" key="5">
    <source>
        <dbReference type="SAM" id="MobiDB-lite"/>
    </source>
</evidence>
<dbReference type="Proteomes" id="UP000676456">
    <property type="component" value="Unassembled WGS sequence"/>
</dbReference>
<dbReference type="PROSITE" id="PS01040">
    <property type="entry name" value="SBP_BACTERIAL_5"/>
    <property type="match status" value="1"/>
</dbReference>
<comment type="subcellular location">
    <subcellularLocation>
        <location evidence="1">Cell membrane</location>
        <topology evidence="1">Lipid-anchor</topology>
    </subcellularLocation>
</comment>